<dbReference type="AlphaFoldDB" id="A0A1H6WEL7"/>
<accession>A0A1H6WEL7</accession>
<dbReference type="EMBL" id="FNYD01000003">
    <property type="protein sequence ID" value="SEJ12547.1"/>
    <property type="molecule type" value="Genomic_DNA"/>
</dbReference>
<evidence type="ECO:0000313" key="2">
    <source>
        <dbReference type="Proteomes" id="UP000199379"/>
    </source>
</evidence>
<gene>
    <name evidence="1" type="ORF">SAMN05444007_103379</name>
</gene>
<dbReference type="Proteomes" id="UP000199379">
    <property type="component" value="Unassembled WGS sequence"/>
</dbReference>
<sequence length="85" mass="9883">MQSRIDGEIDSFESLAYSMFDEDMAGRGAVGNRLYISSPTDTKPCAFIEKTGESRFQIVMEWNSEEKIRENLETALYEDIRHYFD</sequence>
<dbReference type="STRING" id="1227549.SAMN05444007_103379"/>
<keyword evidence="2" id="KW-1185">Reference proteome</keyword>
<name>A0A1H6WEL7_9RHOB</name>
<organism evidence="1 2">
    <name type="scientific">Cribrihabitans marinus</name>
    <dbReference type="NCBI Taxonomy" id="1227549"/>
    <lineage>
        <taxon>Bacteria</taxon>
        <taxon>Pseudomonadati</taxon>
        <taxon>Pseudomonadota</taxon>
        <taxon>Alphaproteobacteria</taxon>
        <taxon>Rhodobacterales</taxon>
        <taxon>Paracoccaceae</taxon>
        <taxon>Cribrihabitans</taxon>
    </lineage>
</organism>
<evidence type="ECO:0000313" key="1">
    <source>
        <dbReference type="EMBL" id="SEJ12547.1"/>
    </source>
</evidence>
<reference evidence="1 2" key="1">
    <citation type="submission" date="2016-10" db="EMBL/GenBank/DDBJ databases">
        <authorList>
            <person name="de Groot N.N."/>
        </authorList>
    </citation>
    <scope>NUCLEOTIDE SEQUENCE [LARGE SCALE GENOMIC DNA]</scope>
    <source>
        <strain evidence="1 2">DSM 29340</strain>
    </source>
</reference>
<protein>
    <submittedName>
        <fullName evidence="1">Uncharacterized protein</fullName>
    </submittedName>
</protein>
<proteinExistence type="predicted"/>